<keyword evidence="6" id="KW-0503">Monooxygenase</keyword>
<evidence type="ECO:0000256" key="8">
    <source>
        <dbReference type="PIRSR" id="PIRSR601273-2"/>
    </source>
</evidence>
<feature type="binding site" evidence="7">
    <location>
        <position position="560"/>
    </location>
    <ligand>
        <name>L-tryptophan</name>
        <dbReference type="ChEBI" id="CHEBI:57912"/>
    </ligand>
</feature>
<feature type="domain" description="Biopterin-dependent aromatic amino acid hydroxylase family profile" evidence="9">
    <location>
        <begin position="393"/>
        <end position="742"/>
    </location>
</feature>
<evidence type="ECO:0000256" key="5">
    <source>
        <dbReference type="ARBA" id="ARBA00023004"/>
    </source>
</evidence>
<dbReference type="GO" id="GO:0005506">
    <property type="term" value="F:iron ion binding"/>
    <property type="evidence" value="ECO:0007669"/>
    <property type="project" value="InterPro"/>
</dbReference>
<dbReference type="AlphaFoldDB" id="A0A814N4P5"/>
<dbReference type="PRINTS" id="PR00372">
    <property type="entry name" value="FYWHYDRXLASE"/>
</dbReference>
<evidence type="ECO:0000256" key="7">
    <source>
        <dbReference type="PIRSR" id="PIRSR601273-1"/>
    </source>
</evidence>
<dbReference type="PROSITE" id="PS00367">
    <property type="entry name" value="BH4_AAA_HYDROXYL_1"/>
    <property type="match status" value="1"/>
</dbReference>
<dbReference type="GO" id="GO:0043005">
    <property type="term" value="C:neuron projection"/>
    <property type="evidence" value="ECO:0007669"/>
    <property type="project" value="TreeGrafter"/>
</dbReference>
<keyword evidence="5 8" id="KW-0408">Iron</keyword>
<feature type="binding site" evidence="7">
    <location>
        <position position="538"/>
    </location>
    <ligand>
        <name>L-tryptophan</name>
        <dbReference type="ChEBI" id="CHEBI:57912"/>
    </ligand>
</feature>
<gene>
    <name evidence="10" type="ORF">GPM918_LOCUS18124</name>
    <name evidence="11" type="ORF">SRO942_LOCUS18121</name>
</gene>
<feature type="binding site" evidence="7">
    <location>
        <position position="639"/>
    </location>
    <ligand>
        <name>L-tryptophan</name>
        <dbReference type="ChEBI" id="CHEBI:57912"/>
    </ligand>
</feature>
<reference evidence="10" key="1">
    <citation type="submission" date="2021-02" db="EMBL/GenBank/DDBJ databases">
        <authorList>
            <person name="Nowell W R."/>
        </authorList>
    </citation>
    <scope>NUCLEOTIDE SEQUENCE</scope>
</reference>
<dbReference type="InterPro" id="IPR001273">
    <property type="entry name" value="ArAA_hydroxylase"/>
</dbReference>
<feature type="binding site" evidence="7">
    <location>
        <position position="669"/>
    </location>
    <ligand>
        <name>L-tryptophan</name>
        <dbReference type="ChEBI" id="CHEBI:57912"/>
    </ligand>
</feature>
<sequence length="758" mass="87520">MKDQQQNNHVCFTTELVNAFERKLYVSNENDGILCHDNVLCYLSNIIANGSTQEIEFQLKNYFTNDELETSRWHLFNCIDYCLCKENNQHLKKIFEQCISNLRKHPQLPSLILISTIQTLYINNLFDCLPTFVANDWMSMVRKIQNMEELDIMPIRTKHQNFIEQMANLKDNLDKLFNIIIPLNGLIASKRQQKSNDFCCLQSLCSHTSLYRQPSYNRRSSLMTSSLHSGLMDSNNQLTMDYVSVDETFHALSDSSLPSSYHQINDDLIEIKENNLNLCKAYYNRPIGYIRSPVSNFVMPTICAKDNNNNNVTESETIDDLVEIGTLTNNDDSDNLRKYNRYAKRSVSFQSGGSIAIKHETDVWIYPVYSGPLTNRSITSTDNFSDDFLTTQPSSLDNEYILNRHELLKGRSDSLNEATSKSRFYGTSKTKESDRILGFPDEMYRVRRMYFHDLAMAYKQGDPIPRVEYTPEETETWKVVYTALNRLYPTHACNEYLANWPLLREKCGYREDNIPQLEDVSNFLRERTGFTLRPVAGYLSPRDFLYGLAFRVFHCTQYIRHSTNPFYTPEPDCCHELLGHVPLLADPNFAQFSHEIGLAAAGASEEDINRLATCYFFTIEFGLCRQNGELRAYGAGLLSSCSELQHAISDKAKKLPFDPDVVCRQECLITTYQKQYFISASFVEAKEKIRDFASSIKRPFAVRYNPYNQSIEVVTNTQQVAQIISDLQGDMCIIFDALRKIERSIKNEKNNENKLNKK</sequence>
<keyword evidence="4" id="KW-0560">Oxidoreductase</keyword>
<keyword evidence="3 8" id="KW-0479">Metal-binding</keyword>
<organism evidence="10 12">
    <name type="scientific">Didymodactylos carnosus</name>
    <dbReference type="NCBI Taxonomy" id="1234261"/>
    <lineage>
        <taxon>Eukaryota</taxon>
        <taxon>Metazoa</taxon>
        <taxon>Spiralia</taxon>
        <taxon>Gnathifera</taxon>
        <taxon>Rotifera</taxon>
        <taxon>Eurotatoria</taxon>
        <taxon>Bdelloidea</taxon>
        <taxon>Philodinida</taxon>
        <taxon>Philodinidae</taxon>
        <taxon>Didymodactylos</taxon>
    </lineage>
</organism>
<feature type="binding site" evidence="8">
    <location>
        <position position="575"/>
    </location>
    <ligand>
        <name>Fe cation</name>
        <dbReference type="ChEBI" id="CHEBI:24875"/>
    </ligand>
</feature>
<dbReference type="Pfam" id="PF00351">
    <property type="entry name" value="Biopterin_H"/>
    <property type="match status" value="1"/>
</dbReference>
<comment type="similarity">
    <text evidence="2">Belongs to the biopterin-dependent aromatic amino acid hydroxylase family.</text>
</comment>
<feature type="binding site" evidence="7">
    <location>
        <position position="568"/>
    </location>
    <ligand>
        <name>L-tryptophan</name>
        <dbReference type="ChEBI" id="CHEBI:57912"/>
    </ligand>
</feature>
<keyword evidence="12" id="KW-1185">Reference proteome</keyword>
<dbReference type="PANTHER" id="PTHR11473:SF16">
    <property type="entry name" value="TRYPTOPHAN 5-HYDROXYLASE 2"/>
    <property type="match status" value="1"/>
</dbReference>
<evidence type="ECO:0000256" key="4">
    <source>
        <dbReference type="ARBA" id="ARBA00023002"/>
    </source>
</evidence>
<evidence type="ECO:0000313" key="11">
    <source>
        <dbReference type="EMBL" id="CAF3853799.1"/>
    </source>
</evidence>
<evidence type="ECO:0000259" key="9">
    <source>
        <dbReference type="PROSITE" id="PS51410"/>
    </source>
</evidence>
<dbReference type="EMBL" id="CAJNOQ010005157">
    <property type="protein sequence ID" value="CAF1088312.1"/>
    <property type="molecule type" value="Genomic_DNA"/>
</dbReference>
<comment type="caution">
    <text evidence="10">The sequence shown here is derived from an EMBL/GenBank/DDBJ whole genome shotgun (WGS) entry which is preliminary data.</text>
</comment>
<dbReference type="PROSITE" id="PS51410">
    <property type="entry name" value="BH4_AAA_HYDROXYL_2"/>
    <property type="match status" value="1"/>
</dbReference>
<dbReference type="PANTHER" id="PTHR11473">
    <property type="entry name" value="AROMATIC AMINO ACID HYDROXYLASE"/>
    <property type="match status" value="1"/>
</dbReference>
<evidence type="ECO:0000256" key="2">
    <source>
        <dbReference type="ARBA" id="ARBA00009712"/>
    </source>
</evidence>
<protein>
    <recommendedName>
        <fullName evidence="9">Biopterin-dependent aromatic amino acid hydroxylase family profile domain-containing protein</fullName>
    </recommendedName>
</protein>
<dbReference type="EMBL" id="CAJOBC010005157">
    <property type="protein sequence ID" value="CAF3853799.1"/>
    <property type="molecule type" value="Genomic_DNA"/>
</dbReference>
<dbReference type="InterPro" id="IPR019774">
    <property type="entry name" value="Aromatic-AA_hydroxylase_C"/>
</dbReference>
<dbReference type="Proteomes" id="UP000681722">
    <property type="component" value="Unassembled WGS sequence"/>
</dbReference>
<evidence type="ECO:0000256" key="6">
    <source>
        <dbReference type="ARBA" id="ARBA00023033"/>
    </source>
</evidence>
<dbReference type="InterPro" id="IPR036951">
    <property type="entry name" value="ArAA_hydroxylase_sf"/>
</dbReference>
<dbReference type="OrthoDB" id="983542at2759"/>
<evidence type="ECO:0000313" key="12">
    <source>
        <dbReference type="Proteomes" id="UP000663829"/>
    </source>
</evidence>
<dbReference type="GO" id="GO:0004510">
    <property type="term" value="F:tryptophan 5-monooxygenase activity"/>
    <property type="evidence" value="ECO:0007669"/>
    <property type="project" value="TreeGrafter"/>
</dbReference>
<accession>A0A814N4P5</accession>
<feature type="binding site" evidence="8">
    <location>
        <position position="580"/>
    </location>
    <ligand>
        <name>Fe cation</name>
        <dbReference type="ChEBI" id="CHEBI:24875"/>
    </ligand>
</feature>
<evidence type="ECO:0000256" key="1">
    <source>
        <dbReference type="ARBA" id="ARBA00001954"/>
    </source>
</evidence>
<comment type="cofactor">
    <cofactor evidence="1 8">
        <name>Fe(2+)</name>
        <dbReference type="ChEBI" id="CHEBI:29033"/>
    </cofactor>
</comment>
<dbReference type="InterPro" id="IPR036329">
    <property type="entry name" value="Aro-AA_hydroxylase_C_sf"/>
</dbReference>
<dbReference type="GO" id="GO:0009072">
    <property type="term" value="P:aromatic amino acid metabolic process"/>
    <property type="evidence" value="ECO:0007669"/>
    <property type="project" value="InterPro"/>
</dbReference>
<dbReference type="Gene3D" id="1.10.800.10">
    <property type="entry name" value="Aromatic amino acid hydroxylase"/>
    <property type="match status" value="1"/>
</dbReference>
<dbReference type="SUPFAM" id="SSF56534">
    <property type="entry name" value="Aromatic aminoacid monoxygenases, catalytic and oligomerization domains"/>
    <property type="match status" value="1"/>
</dbReference>
<dbReference type="Proteomes" id="UP000663829">
    <property type="component" value="Unassembled WGS sequence"/>
</dbReference>
<dbReference type="InterPro" id="IPR018301">
    <property type="entry name" value="ArAA_hydroxylase_Fe/CU_BS"/>
</dbReference>
<evidence type="ECO:0000313" key="10">
    <source>
        <dbReference type="EMBL" id="CAF1088312.1"/>
    </source>
</evidence>
<proteinExistence type="inferred from homology"/>
<evidence type="ECO:0000256" key="3">
    <source>
        <dbReference type="ARBA" id="ARBA00022723"/>
    </source>
</evidence>
<name>A0A814N4P5_9BILA</name>
<feature type="binding site" evidence="8">
    <location>
        <position position="620"/>
    </location>
    <ligand>
        <name>Fe cation</name>
        <dbReference type="ChEBI" id="CHEBI:24875"/>
    </ligand>
</feature>